<dbReference type="SUPFAM" id="SSF55811">
    <property type="entry name" value="Nudix"/>
    <property type="match status" value="1"/>
</dbReference>
<evidence type="ECO:0000256" key="2">
    <source>
        <dbReference type="ARBA" id="ARBA00001946"/>
    </source>
</evidence>
<dbReference type="InterPro" id="IPR045121">
    <property type="entry name" value="CoAse"/>
</dbReference>
<dbReference type="GO" id="GO:0046872">
    <property type="term" value="F:metal ion binding"/>
    <property type="evidence" value="ECO:0007669"/>
    <property type="project" value="UniProtKB-KW"/>
</dbReference>
<organism evidence="8 9">
    <name type="scientific">Lampropedia cohaerens</name>
    <dbReference type="NCBI Taxonomy" id="1610491"/>
    <lineage>
        <taxon>Bacteria</taxon>
        <taxon>Pseudomonadati</taxon>
        <taxon>Pseudomonadota</taxon>
        <taxon>Betaproteobacteria</taxon>
        <taxon>Burkholderiales</taxon>
        <taxon>Comamonadaceae</taxon>
        <taxon>Lampropedia</taxon>
    </lineage>
</organism>
<dbReference type="Proteomes" id="UP000050580">
    <property type="component" value="Unassembled WGS sequence"/>
</dbReference>
<dbReference type="AlphaFoldDB" id="A0A0U1PYM1"/>
<evidence type="ECO:0000256" key="3">
    <source>
        <dbReference type="ARBA" id="ARBA00022723"/>
    </source>
</evidence>
<evidence type="ECO:0000256" key="5">
    <source>
        <dbReference type="ARBA" id="ARBA00022842"/>
    </source>
</evidence>
<dbReference type="OrthoDB" id="9802805at2"/>
<dbReference type="RefSeq" id="WP_046742128.1">
    <property type="nucleotide sequence ID" value="NZ_LBNQ01000027.1"/>
</dbReference>
<sequence>MDSQARPTRSRLSLPKGFRPQDVPAIAVDSHLPPLSPAAQSIAALRERFMTNPIWTPEWAHEHDSLTAPSVRAAVLLPVLARSVPTVLLTQRAAHLHHHPGQIAFPGGRVDASDASAVAAALREAQEEVGLPADAVEVLGQLPGHLTGSGYAVTPVVGLVQPGLALKANPDEVAEIFEVPLSFLMNPANHRHHRQDVAGAQHTWLSIPYTPAAGREYFIWGVTAAIVRNLYGFLQAPLRGKEQS</sequence>
<evidence type="ECO:0000313" key="9">
    <source>
        <dbReference type="Proteomes" id="UP000050580"/>
    </source>
</evidence>
<accession>A0A0U1PYM1</accession>
<name>A0A0U1PYM1_9BURK</name>
<evidence type="ECO:0000259" key="7">
    <source>
        <dbReference type="PROSITE" id="PS51462"/>
    </source>
</evidence>
<evidence type="ECO:0000256" key="6">
    <source>
        <dbReference type="ARBA" id="ARBA00023211"/>
    </source>
</evidence>
<dbReference type="GO" id="GO:0010945">
    <property type="term" value="F:coenzyme A diphosphatase activity"/>
    <property type="evidence" value="ECO:0007669"/>
    <property type="project" value="InterPro"/>
</dbReference>
<evidence type="ECO:0000313" key="8">
    <source>
        <dbReference type="EMBL" id="KKW67610.1"/>
    </source>
</evidence>
<comment type="cofactor">
    <cofactor evidence="1">
        <name>Mn(2+)</name>
        <dbReference type="ChEBI" id="CHEBI:29035"/>
    </cofactor>
</comment>
<protein>
    <recommendedName>
        <fullName evidence="7">Nudix hydrolase domain-containing protein</fullName>
    </recommendedName>
</protein>
<dbReference type="Pfam" id="PF00293">
    <property type="entry name" value="NUDIX"/>
    <property type="match status" value="1"/>
</dbReference>
<dbReference type="PATRIC" id="fig|1610491.3.peg.2044"/>
<gene>
    <name evidence="8" type="ORF">AAV94_09630</name>
</gene>
<evidence type="ECO:0000256" key="1">
    <source>
        <dbReference type="ARBA" id="ARBA00001936"/>
    </source>
</evidence>
<keyword evidence="5" id="KW-0460">Magnesium</keyword>
<dbReference type="CDD" id="cd03426">
    <property type="entry name" value="NUDIX_CoAse_Nudt7"/>
    <property type="match status" value="1"/>
</dbReference>
<dbReference type="PANTHER" id="PTHR12992">
    <property type="entry name" value="NUDIX HYDROLASE"/>
    <property type="match status" value="1"/>
</dbReference>
<keyword evidence="9" id="KW-1185">Reference proteome</keyword>
<dbReference type="STRING" id="1610491.AAV94_09630"/>
<dbReference type="PANTHER" id="PTHR12992:SF11">
    <property type="entry name" value="MITOCHONDRIAL COENZYME A DIPHOSPHATASE NUDT8"/>
    <property type="match status" value="1"/>
</dbReference>
<keyword evidence="6" id="KW-0464">Manganese</keyword>
<keyword evidence="4" id="KW-0378">Hydrolase</keyword>
<dbReference type="Gene3D" id="3.90.79.10">
    <property type="entry name" value="Nucleoside Triphosphate Pyrophosphohydrolase"/>
    <property type="match status" value="1"/>
</dbReference>
<dbReference type="PROSITE" id="PS51462">
    <property type="entry name" value="NUDIX"/>
    <property type="match status" value="1"/>
</dbReference>
<feature type="domain" description="Nudix hydrolase" evidence="7">
    <location>
        <begin position="70"/>
        <end position="201"/>
    </location>
</feature>
<reference evidence="8 9" key="1">
    <citation type="submission" date="2015-05" db="EMBL/GenBank/DDBJ databases">
        <title>Draft genome sequence of Lampropedia sp. CT6, isolated from the microbial mat of a hot water spring, located at Manikaran, India.</title>
        <authorList>
            <person name="Tripathi C."/>
            <person name="Rani P."/>
            <person name="Mahato N.K."/>
            <person name="Lal R."/>
        </authorList>
    </citation>
    <scope>NUCLEOTIDE SEQUENCE [LARGE SCALE GENOMIC DNA]</scope>
    <source>
        <strain evidence="8 9">CT6</strain>
    </source>
</reference>
<keyword evidence="3" id="KW-0479">Metal-binding</keyword>
<proteinExistence type="predicted"/>
<evidence type="ECO:0000256" key="4">
    <source>
        <dbReference type="ARBA" id="ARBA00022801"/>
    </source>
</evidence>
<comment type="caution">
    <text evidence="8">The sequence shown here is derived from an EMBL/GenBank/DDBJ whole genome shotgun (WGS) entry which is preliminary data.</text>
</comment>
<dbReference type="InterPro" id="IPR015797">
    <property type="entry name" value="NUDIX_hydrolase-like_dom_sf"/>
</dbReference>
<dbReference type="NCBIfam" id="NF007980">
    <property type="entry name" value="PRK10707.1"/>
    <property type="match status" value="1"/>
</dbReference>
<comment type="cofactor">
    <cofactor evidence="2">
        <name>Mg(2+)</name>
        <dbReference type="ChEBI" id="CHEBI:18420"/>
    </cofactor>
</comment>
<dbReference type="EMBL" id="LBNQ01000027">
    <property type="protein sequence ID" value="KKW67610.1"/>
    <property type="molecule type" value="Genomic_DNA"/>
</dbReference>
<dbReference type="InterPro" id="IPR000086">
    <property type="entry name" value="NUDIX_hydrolase_dom"/>
</dbReference>